<evidence type="ECO:0000256" key="1">
    <source>
        <dbReference type="SAM" id="MobiDB-lite"/>
    </source>
</evidence>
<comment type="caution">
    <text evidence="3">The sequence shown here is derived from an EMBL/GenBank/DDBJ whole genome shotgun (WGS) entry which is preliminary data.</text>
</comment>
<protein>
    <recommendedName>
        <fullName evidence="2">Putative zinc-finger domain-containing protein</fullName>
    </recommendedName>
</protein>
<feature type="compositionally biased region" description="Basic and acidic residues" evidence="1">
    <location>
        <begin position="49"/>
        <end position="58"/>
    </location>
</feature>
<dbReference type="RefSeq" id="WP_189133367.1">
    <property type="nucleotide sequence ID" value="NZ_BMMS01000018.1"/>
</dbReference>
<organism evidence="3 4">
    <name type="scientific">Wenjunlia tyrosinilytica</name>
    <dbReference type="NCBI Taxonomy" id="1544741"/>
    <lineage>
        <taxon>Bacteria</taxon>
        <taxon>Bacillati</taxon>
        <taxon>Actinomycetota</taxon>
        <taxon>Actinomycetes</taxon>
        <taxon>Kitasatosporales</taxon>
        <taxon>Streptomycetaceae</taxon>
        <taxon>Wenjunlia</taxon>
    </lineage>
</organism>
<dbReference type="EMBL" id="BMMS01000018">
    <property type="protein sequence ID" value="GGO92490.1"/>
    <property type="molecule type" value="Genomic_DNA"/>
</dbReference>
<sequence>MNCSDYRTALSCRLDGEPLPEGIDERSLEEHLAQCPRCREWERRAKRLREETQERAAGDHIPQAPDPEVVRRILKALQSEEPEQPEQPEQ</sequence>
<dbReference type="Proteomes" id="UP000641932">
    <property type="component" value="Unassembled WGS sequence"/>
</dbReference>
<name>A0A917ZUA3_9ACTN</name>
<feature type="region of interest" description="Disordered" evidence="1">
    <location>
        <begin position="49"/>
        <end position="68"/>
    </location>
</feature>
<evidence type="ECO:0000259" key="2">
    <source>
        <dbReference type="Pfam" id="PF13490"/>
    </source>
</evidence>
<feature type="domain" description="Putative zinc-finger" evidence="2">
    <location>
        <begin position="3"/>
        <end position="39"/>
    </location>
</feature>
<dbReference type="AlphaFoldDB" id="A0A917ZUA3"/>
<accession>A0A917ZUA3</accession>
<proteinExistence type="predicted"/>
<evidence type="ECO:0000313" key="3">
    <source>
        <dbReference type="EMBL" id="GGO92490.1"/>
    </source>
</evidence>
<keyword evidence="4" id="KW-1185">Reference proteome</keyword>
<evidence type="ECO:0000313" key="4">
    <source>
        <dbReference type="Proteomes" id="UP000641932"/>
    </source>
</evidence>
<reference evidence="3" key="2">
    <citation type="submission" date="2020-09" db="EMBL/GenBank/DDBJ databases">
        <authorList>
            <person name="Sun Q."/>
            <person name="Zhou Y."/>
        </authorList>
    </citation>
    <scope>NUCLEOTIDE SEQUENCE</scope>
    <source>
        <strain evidence="3">CGMCC 4.7201</strain>
    </source>
</reference>
<gene>
    <name evidence="3" type="ORF">GCM10012280_42790</name>
</gene>
<dbReference type="Pfam" id="PF13490">
    <property type="entry name" value="zf-HC2"/>
    <property type="match status" value="1"/>
</dbReference>
<dbReference type="InterPro" id="IPR027383">
    <property type="entry name" value="Znf_put"/>
</dbReference>
<reference evidence="3" key="1">
    <citation type="journal article" date="2014" name="Int. J. Syst. Evol. Microbiol.">
        <title>Complete genome sequence of Corynebacterium casei LMG S-19264T (=DSM 44701T), isolated from a smear-ripened cheese.</title>
        <authorList>
            <consortium name="US DOE Joint Genome Institute (JGI-PGF)"/>
            <person name="Walter F."/>
            <person name="Albersmeier A."/>
            <person name="Kalinowski J."/>
            <person name="Ruckert C."/>
        </authorList>
    </citation>
    <scope>NUCLEOTIDE SEQUENCE</scope>
    <source>
        <strain evidence="3">CGMCC 4.7201</strain>
    </source>
</reference>